<keyword evidence="3" id="KW-1185">Reference proteome</keyword>
<name>A0ABX0Q716_9GAMM</name>
<proteinExistence type="predicted"/>
<reference evidence="2 3" key="1">
    <citation type="journal article" date="2011" name="Curr. Microbiol.">
        <title>Luteibacter jiangsuensis sp. nov.: a methamidophos-degrading bacterium isolated from a methamidophos-manufacturing factory.</title>
        <authorList>
            <person name="Wang L."/>
            <person name="Wang G.L."/>
            <person name="Li S.P."/>
            <person name="Jiang J.D."/>
        </authorList>
    </citation>
    <scope>NUCLEOTIDE SEQUENCE [LARGE SCALE GENOMIC DNA]</scope>
    <source>
        <strain evidence="2 3">CGMCC 1.10133</strain>
    </source>
</reference>
<evidence type="ECO:0000313" key="2">
    <source>
        <dbReference type="EMBL" id="NID06146.1"/>
    </source>
</evidence>
<comment type="caution">
    <text evidence="2">The sequence shown here is derived from an EMBL/GenBank/DDBJ whole genome shotgun (WGS) entry which is preliminary data.</text>
</comment>
<keyword evidence="1" id="KW-0472">Membrane</keyword>
<organism evidence="2 3">
    <name type="scientific">Luteibacter jiangsuensis</name>
    <dbReference type="NCBI Taxonomy" id="637577"/>
    <lineage>
        <taxon>Bacteria</taxon>
        <taxon>Pseudomonadati</taxon>
        <taxon>Pseudomonadota</taxon>
        <taxon>Gammaproteobacteria</taxon>
        <taxon>Lysobacterales</taxon>
        <taxon>Rhodanobacteraceae</taxon>
        <taxon>Luteibacter</taxon>
    </lineage>
</organism>
<accession>A0ABX0Q716</accession>
<evidence type="ECO:0000313" key="3">
    <source>
        <dbReference type="Proteomes" id="UP001429601"/>
    </source>
</evidence>
<dbReference type="RefSeq" id="WP_167128021.1">
    <property type="nucleotide sequence ID" value="NZ_JAAQQR010000006.1"/>
</dbReference>
<keyword evidence="1" id="KW-1133">Transmembrane helix</keyword>
<gene>
    <name evidence="2" type="ORF">HBF26_14730</name>
</gene>
<sequence>MTNDEREKIRSNINALMAETMKISAEGRWYPFVATGGVFLAALGFCKLLSVL</sequence>
<protein>
    <submittedName>
        <fullName evidence="2">Uncharacterized protein</fullName>
    </submittedName>
</protein>
<dbReference type="EMBL" id="JAAQQR010000006">
    <property type="protein sequence ID" value="NID06146.1"/>
    <property type="molecule type" value="Genomic_DNA"/>
</dbReference>
<feature type="transmembrane region" description="Helical" evidence="1">
    <location>
        <begin position="29"/>
        <end position="49"/>
    </location>
</feature>
<evidence type="ECO:0000256" key="1">
    <source>
        <dbReference type="SAM" id="Phobius"/>
    </source>
</evidence>
<dbReference type="Proteomes" id="UP001429601">
    <property type="component" value="Unassembled WGS sequence"/>
</dbReference>
<keyword evidence="1" id="KW-0812">Transmembrane</keyword>